<dbReference type="STRING" id="1447883.A0A2B7XZE6"/>
<dbReference type="Pfam" id="PF08639">
    <property type="entry name" value="Sld3_STD"/>
    <property type="match status" value="1"/>
</dbReference>
<comment type="caution">
    <text evidence="3">The sequence shown here is derived from an EMBL/GenBank/DDBJ whole genome shotgun (WGS) entry which is preliminary data.</text>
</comment>
<feature type="region of interest" description="Disordered" evidence="1">
    <location>
        <begin position="383"/>
        <end position="406"/>
    </location>
</feature>
<feature type="region of interest" description="Disordered" evidence="1">
    <location>
        <begin position="750"/>
        <end position="778"/>
    </location>
</feature>
<protein>
    <recommendedName>
        <fullName evidence="2">DNA replication regulator Sld3 C-terminal domain-containing protein</fullName>
    </recommendedName>
</protein>
<organism evidence="3 4">
    <name type="scientific">Polytolypa hystricis (strain UAMH7299)</name>
    <dbReference type="NCBI Taxonomy" id="1447883"/>
    <lineage>
        <taxon>Eukaryota</taxon>
        <taxon>Fungi</taxon>
        <taxon>Dikarya</taxon>
        <taxon>Ascomycota</taxon>
        <taxon>Pezizomycotina</taxon>
        <taxon>Eurotiomycetes</taxon>
        <taxon>Eurotiomycetidae</taxon>
        <taxon>Onygenales</taxon>
        <taxon>Onygenales incertae sedis</taxon>
        <taxon>Polytolypa</taxon>
    </lineage>
</organism>
<keyword evidence="4" id="KW-1185">Reference proteome</keyword>
<evidence type="ECO:0000313" key="4">
    <source>
        <dbReference type="Proteomes" id="UP000224634"/>
    </source>
</evidence>
<name>A0A2B7XZE6_POLH7</name>
<dbReference type="AlphaFoldDB" id="A0A2B7XZE6"/>
<feature type="region of interest" description="Disordered" evidence="1">
    <location>
        <begin position="793"/>
        <end position="947"/>
    </location>
</feature>
<accession>A0A2B7XZE6</accession>
<feature type="compositionally biased region" description="Polar residues" evidence="1">
    <location>
        <begin position="851"/>
        <end position="866"/>
    </location>
</feature>
<evidence type="ECO:0000256" key="1">
    <source>
        <dbReference type="SAM" id="MobiDB-lite"/>
    </source>
</evidence>
<feature type="compositionally biased region" description="Polar residues" evidence="1">
    <location>
        <begin position="13"/>
        <end position="22"/>
    </location>
</feature>
<feature type="region of interest" description="Disordered" evidence="1">
    <location>
        <begin position="1"/>
        <end position="46"/>
    </location>
</feature>
<feature type="region of interest" description="Disordered" evidence="1">
    <location>
        <begin position="579"/>
        <end position="662"/>
    </location>
</feature>
<dbReference type="InterPro" id="IPR013948">
    <property type="entry name" value="DNA_replication_reg_Sld3_C"/>
</dbReference>
<evidence type="ECO:0000313" key="3">
    <source>
        <dbReference type="EMBL" id="PGH14153.1"/>
    </source>
</evidence>
<proteinExistence type="predicted"/>
<reference evidence="3 4" key="1">
    <citation type="submission" date="2017-10" db="EMBL/GenBank/DDBJ databases">
        <title>Comparative genomics in systemic dimorphic fungi from Ajellomycetaceae.</title>
        <authorList>
            <person name="Munoz J.F."/>
            <person name="Mcewen J.G."/>
            <person name="Clay O.K."/>
            <person name="Cuomo C.A."/>
        </authorList>
    </citation>
    <scope>NUCLEOTIDE SEQUENCE [LARGE SCALE GENOMIC DNA]</scope>
    <source>
        <strain evidence="3 4">UAMH7299</strain>
    </source>
</reference>
<feature type="domain" description="DNA replication regulator Sld3 C-terminal" evidence="2">
    <location>
        <begin position="301"/>
        <end position="821"/>
    </location>
</feature>
<gene>
    <name evidence="3" type="ORF">AJ80_06020</name>
</gene>
<dbReference type="EMBL" id="PDNA01000096">
    <property type="protein sequence ID" value="PGH14153.1"/>
    <property type="molecule type" value="Genomic_DNA"/>
</dbReference>
<dbReference type="GO" id="GO:0006270">
    <property type="term" value="P:DNA replication initiation"/>
    <property type="evidence" value="ECO:0007669"/>
    <property type="project" value="InterPro"/>
</dbReference>
<dbReference type="Proteomes" id="UP000224634">
    <property type="component" value="Unassembled WGS sequence"/>
</dbReference>
<feature type="compositionally biased region" description="Basic residues" evidence="1">
    <location>
        <begin position="394"/>
        <end position="405"/>
    </location>
</feature>
<dbReference type="PANTHER" id="PTHR28067:SF1">
    <property type="entry name" value="DNA REPLICATION REGULATOR SLD3"/>
    <property type="match status" value="1"/>
</dbReference>
<dbReference type="Gene3D" id="1.20.58.2130">
    <property type="match status" value="1"/>
</dbReference>
<dbReference type="GO" id="GO:0031261">
    <property type="term" value="C:DNA replication preinitiation complex"/>
    <property type="evidence" value="ECO:0007669"/>
    <property type="project" value="TreeGrafter"/>
</dbReference>
<dbReference type="InterPro" id="IPR042511">
    <property type="entry name" value="Sld3"/>
</dbReference>
<dbReference type="OrthoDB" id="15567at2759"/>
<feature type="compositionally biased region" description="Polar residues" evidence="1">
    <location>
        <begin position="906"/>
        <end position="927"/>
    </location>
</feature>
<feature type="compositionally biased region" description="Polar residues" evidence="1">
    <location>
        <begin position="804"/>
        <end position="817"/>
    </location>
</feature>
<sequence>MASRSRPAALEPASSTSLNVLQGSPPPSKRRKVFHNDHEETQPAFGSTAAFSIHSANHSRYVPQPHGSSSSDDRLTLMPIALLPRSRLPLSWLDPCSSSSQRIQSGKLFVSNIPTLENPLRRRTEPAVLATKLVNAGRTSPVGSSSSSEDELYVVERVKQGIYAICSLGSWVEEGDLLVATKGWREKDPGREASSKESCTESTDGANWLEKAKISSEISGGFLGKRKPANVSFVFGPKGDGLSCRKETSGANSIDLAVDQLSQSYAPLEIGGETQQVLHPETDVSTVPNAPVPVPDQSAQEMFKVFRTQYMEALYISKTSVAYFVKGPLSRARAALHSTDEGRSFTPSDLCNFYRECIIPVKKMDHKYRESIPNAIKDIPSGLSDDDTATRTGKVTKRKKGKGKIGKNGLYPEENDFIPQWWKGRALSEATMIRESSREEETKRLVSDLRFRETQLQILLILEAISLEGSLNQASGERSLVKPQDGKGKKQSKKKTQDLNVLLELLADRLCIWHTVSFDELTVLEGGKNREQSKQSTAKESDKLKDFCTEVIIPFYAPRLPEQCKTISRKMGAPIAVSPIRPTRSQAQSGTGAQPGAAVKRLQPNKAKRTLQRVLTDEKIASKGRVPSLSRSSTAPSIPQLKRKSSEPASLSLIPGGRGGIQKAKRVDNREVDLDAVARQHEAKFKKMNMLLEQKRELDAAINALRKPNRELVTRDLADSVDRKAISSSSRKSKHPTRNPFAQGVQVMATPKTSRKKDCNVSVPSLHRDGKLAQENPAYSPPVSEIQVIPSSTARPSHFPQPRSLETGQVAPNSIHETPSKMPLPSSRARNSMADDKEEPQSLSMLGGPSFSGSNPDFAHLNTSPTLLRKTRSYPNLVRERDDGVNGQSTSKIQETPLKPAVSRLVPQSTATGYKAPTSNIQETPTKSRPLLTPHAGGHSTSSFLDRPGAIVFTTPIKPLPKETCTLEPRRPHTGIDATTVSATPEKSIYDHLGWDDDDDELALL</sequence>
<evidence type="ECO:0000259" key="2">
    <source>
        <dbReference type="Pfam" id="PF08639"/>
    </source>
</evidence>
<dbReference type="PANTHER" id="PTHR28067">
    <property type="entry name" value="DNA REPLICATION REGULATOR SLD3"/>
    <property type="match status" value="1"/>
</dbReference>
<feature type="compositionally biased region" description="Polar residues" evidence="1">
    <location>
        <begin position="583"/>
        <end position="592"/>
    </location>
</feature>